<evidence type="ECO:0000313" key="1">
    <source>
        <dbReference type="EMBL" id="PFH46854.1"/>
    </source>
</evidence>
<name>A0A2A9NC03_9AGAR</name>
<protein>
    <recommendedName>
        <fullName evidence="3">F-box domain-containing protein</fullName>
    </recommendedName>
</protein>
<keyword evidence="2" id="KW-1185">Reference proteome</keyword>
<dbReference type="Proteomes" id="UP000242287">
    <property type="component" value="Unassembled WGS sequence"/>
</dbReference>
<dbReference type="EMBL" id="KZ302154">
    <property type="protein sequence ID" value="PFH46854.1"/>
    <property type="molecule type" value="Genomic_DNA"/>
</dbReference>
<evidence type="ECO:0008006" key="3">
    <source>
        <dbReference type="Google" id="ProtNLM"/>
    </source>
</evidence>
<reference evidence="1 2" key="1">
    <citation type="submission" date="2014-02" db="EMBL/GenBank/DDBJ databases">
        <title>Transposable element dynamics among asymbiotic and ectomycorrhizal Amanita fungi.</title>
        <authorList>
            <consortium name="DOE Joint Genome Institute"/>
            <person name="Hess J."/>
            <person name="Skrede I."/>
            <person name="Wolfe B."/>
            <person name="LaButti K."/>
            <person name="Ohm R.A."/>
            <person name="Grigoriev I.V."/>
            <person name="Pringle A."/>
        </authorList>
    </citation>
    <scope>NUCLEOTIDE SEQUENCE [LARGE SCALE GENOMIC DNA]</scope>
    <source>
        <strain evidence="1 2">SKay4041</strain>
    </source>
</reference>
<evidence type="ECO:0000313" key="2">
    <source>
        <dbReference type="Proteomes" id="UP000242287"/>
    </source>
</evidence>
<sequence length="186" mass="21686">MSMKTSPAQRLFPEVLVHILEKLFESENENREPIPFTASQVCMDWRSTVLSAPVLWGHIRIPRDFPQIAEVLDNFDDDTSDSEDENEDGDLEAFSHIASCLRLMIKRAASFPLIIHYHTSRPYPFQNAMFKVLLEHVHLWASSISKVWMPRKCSKRKRRHFFESLINTMQAHGLILETSHSRLVRL</sequence>
<dbReference type="AlphaFoldDB" id="A0A2A9NC03"/>
<dbReference type="OrthoDB" id="3365698at2759"/>
<accession>A0A2A9NC03</accession>
<organism evidence="1 2">
    <name type="scientific">Amanita thiersii Skay4041</name>
    <dbReference type="NCBI Taxonomy" id="703135"/>
    <lineage>
        <taxon>Eukaryota</taxon>
        <taxon>Fungi</taxon>
        <taxon>Dikarya</taxon>
        <taxon>Basidiomycota</taxon>
        <taxon>Agaricomycotina</taxon>
        <taxon>Agaricomycetes</taxon>
        <taxon>Agaricomycetidae</taxon>
        <taxon>Agaricales</taxon>
        <taxon>Pluteineae</taxon>
        <taxon>Amanitaceae</taxon>
        <taxon>Amanita</taxon>
    </lineage>
</organism>
<gene>
    <name evidence="1" type="ORF">AMATHDRAFT_50738</name>
</gene>
<proteinExistence type="predicted"/>